<dbReference type="AlphaFoldDB" id="A0A2N5U771"/>
<evidence type="ECO:0008006" key="4">
    <source>
        <dbReference type="Google" id="ProtNLM"/>
    </source>
</evidence>
<dbReference type="SUPFAM" id="SSF50729">
    <property type="entry name" value="PH domain-like"/>
    <property type="match status" value="1"/>
</dbReference>
<feature type="region of interest" description="Disordered" evidence="1">
    <location>
        <begin position="845"/>
        <end position="909"/>
    </location>
</feature>
<evidence type="ECO:0000256" key="1">
    <source>
        <dbReference type="SAM" id="MobiDB-lite"/>
    </source>
</evidence>
<protein>
    <recommendedName>
        <fullName evidence="4">PH domain-containing protein</fullName>
    </recommendedName>
</protein>
<organism evidence="2 3">
    <name type="scientific">Puccinia coronata f. sp. avenae</name>
    <dbReference type="NCBI Taxonomy" id="200324"/>
    <lineage>
        <taxon>Eukaryota</taxon>
        <taxon>Fungi</taxon>
        <taxon>Dikarya</taxon>
        <taxon>Basidiomycota</taxon>
        <taxon>Pucciniomycotina</taxon>
        <taxon>Pucciniomycetes</taxon>
        <taxon>Pucciniales</taxon>
        <taxon>Pucciniaceae</taxon>
        <taxon>Puccinia</taxon>
    </lineage>
</organism>
<feature type="compositionally biased region" description="Polar residues" evidence="1">
    <location>
        <begin position="314"/>
        <end position="346"/>
    </location>
</feature>
<dbReference type="Proteomes" id="UP000235392">
    <property type="component" value="Unassembled WGS sequence"/>
</dbReference>
<feature type="compositionally biased region" description="Polar residues" evidence="1">
    <location>
        <begin position="710"/>
        <end position="719"/>
    </location>
</feature>
<sequence>MVNNTHQTRAIYPTKSQQQSDSSESTDMDSEDSDDVPLGQRHPDALKAQATIRAERAKRRHEQQNKTTTTTTTSTTITTAPAAAAAAATDKELARAATIAKLSMRPSGAPDEDDNQPLGMIKRMKTMARPSVKPNSQPSHFPVDQLIKKLEHVQKLSLKPTVLLATIQNPYPPSVTNYHPANPPTRQIPLQSQPQSRNQSDQHHAPLSPSLADHTHTYAVRMPVSLTETIQPKPSLEQDSTHDLSRQMVSAHQQSHSLDTNRTQIIPLDQIKPTPSHSKGHTDYHLHQHLQQQQQQPRKHHHHHHHHHHHPQDDNTTLLQRAKSNADKTSTSHHQPQVSTTPFHNSPPTMPLPPLPSHNNKTTTYESRLPLSSRPGVQLNPIDTKMEHLASQFHSPIEVSPSLSKKILIKVGIVHQSRSMMVEVGQDTTVNDLLRQAQQTGELSDESTKGSWGVFEVWKELGIERPIREIETIMSIVNTWTSADTNETHLLIQKNDLSGLSVSKRSFTSGCHGGNLWCELKPGKWTKKYVLLRDNEIYLCANDKGKDEMFLCTLEKFDVYAIPQWAHRNLKGVPRDYSFGLKSLNKLSFFETKSDFIHRFSCKRLLVQLEWIRRLYDARTYIVMSHRSEEEPTGGALLSRKKSTHTSSRNANVTEKTKGLGLKRNVTSAARQHSKDTTGVEQWKGAQTPSVGATSAGSGATGLSRKPTLVQPSSNTKFKQGTLLGDLVPPPAPSRPSGEDHTTTLQAVLPAHIMALSSPGESRTATMTTGGREPGPTSVAQGRSSSQPSGTTASSPTTTMATTANAATTTTIKLRTWEQMGSDERKLYLAEVQSRAKLEGRTLLQFDNGTPAAPLRNPFKPPSGSNEPLLSGFSAGASGLRRSVTLGGSSSRTGGGGGRTYVPPSSRKK</sequence>
<dbReference type="InterPro" id="IPR011993">
    <property type="entry name" value="PH-like_dom_sf"/>
</dbReference>
<comment type="caution">
    <text evidence="2">The sequence shown here is derived from an EMBL/GenBank/DDBJ whole genome shotgun (WGS) entry which is preliminary data.</text>
</comment>
<feature type="compositionally biased region" description="Polar residues" evidence="1">
    <location>
        <begin position="174"/>
        <end position="199"/>
    </location>
</feature>
<feature type="compositionally biased region" description="Acidic residues" evidence="1">
    <location>
        <begin position="24"/>
        <end position="35"/>
    </location>
</feature>
<feature type="compositionally biased region" description="Polar residues" evidence="1">
    <location>
        <begin position="357"/>
        <end position="366"/>
    </location>
</feature>
<dbReference type="Gene3D" id="2.30.29.30">
    <property type="entry name" value="Pleckstrin-homology domain (PH domain)/Phosphotyrosine-binding domain (PTB)"/>
    <property type="match status" value="1"/>
</dbReference>
<dbReference type="PANTHER" id="PTHR38700:SF1">
    <property type="entry name" value="PH DOMAIN-CONTAINING PROTEIN"/>
    <property type="match status" value="1"/>
</dbReference>
<feature type="compositionally biased region" description="Polar residues" evidence="1">
    <location>
        <begin position="645"/>
        <end position="654"/>
    </location>
</feature>
<feature type="region of interest" description="Disordered" evidence="1">
    <location>
        <begin position="1"/>
        <end position="74"/>
    </location>
</feature>
<dbReference type="SUPFAM" id="SSF54236">
    <property type="entry name" value="Ubiquitin-like"/>
    <property type="match status" value="1"/>
</dbReference>
<dbReference type="EMBL" id="PGCI01000216">
    <property type="protein sequence ID" value="PLW33592.1"/>
    <property type="molecule type" value="Genomic_DNA"/>
</dbReference>
<proteinExistence type="predicted"/>
<feature type="region of interest" description="Disordered" evidence="1">
    <location>
        <begin position="227"/>
        <end position="376"/>
    </location>
</feature>
<feature type="compositionally biased region" description="Polar residues" evidence="1">
    <location>
        <begin position="247"/>
        <end position="264"/>
    </location>
</feature>
<dbReference type="PANTHER" id="PTHR38700">
    <property type="entry name" value="YALI0E22418P"/>
    <property type="match status" value="1"/>
</dbReference>
<feature type="compositionally biased region" description="Low complexity" evidence="1">
    <location>
        <begin position="688"/>
        <end position="702"/>
    </location>
</feature>
<evidence type="ECO:0000313" key="2">
    <source>
        <dbReference type="EMBL" id="PLW33592.1"/>
    </source>
</evidence>
<dbReference type="InterPro" id="IPR029071">
    <property type="entry name" value="Ubiquitin-like_domsf"/>
</dbReference>
<feature type="compositionally biased region" description="Low complexity" evidence="1">
    <location>
        <begin position="878"/>
        <end position="892"/>
    </location>
</feature>
<feature type="compositionally biased region" description="Low complexity" evidence="1">
    <location>
        <begin position="784"/>
        <end position="807"/>
    </location>
</feature>
<reference evidence="2 3" key="1">
    <citation type="submission" date="2017-11" db="EMBL/GenBank/DDBJ databases">
        <title>De novo assembly and phasing of dikaryotic genomes from two isolates of Puccinia coronata f. sp. avenae, the causal agent of oat crown rust.</title>
        <authorList>
            <person name="Miller M.E."/>
            <person name="Zhang Y."/>
            <person name="Omidvar V."/>
            <person name="Sperschneider J."/>
            <person name="Schwessinger B."/>
            <person name="Raley C."/>
            <person name="Palmer J.M."/>
            <person name="Garnica D."/>
            <person name="Upadhyaya N."/>
            <person name="Rathjen J."/>
            <person name="Taylor J.M."/>
            <person name="Park R.F."/>
            <person name="Dodds P.N."/>
            <person name="Hirsch C.D."/>
            <person name="Kianian S.F."/>
            <person name="Figueroa M."/>
        </authorList>
    </citation>
    <scope>NUCLEOTIDE SEQUENCE [LARGE SCALE GENOMIC DNA]</scope>
    <source>
        <strain evidence="2">12SD80</strain>
    </source>
</reference>
<feature type="region of interest" description="Disordered" evidence="1">
    <location>
        <begin position="757"/>
        <end position="807"/>
    </location>
</feature>
<feature type="compositionally biased region" description="Polar residues" evidence="1">
    <location>
        <begin position="759"/>
        <end position="769"/>
    </location>
</feature>
<name>A0A2N5U771_9BASI</name>
<gene>
    <name evidence="2" type="ORF">PCASD_15760</name>
</gene>
<feature type="region of interest" description="Disordered" evidence="1">
    <location>
        <begin position="174"/>
        <end position="213"/>
    </location>
</feature>
<dbReference type="CDD" id="cd17113">
    <property type="entry name" value="RA_ARAPs"/>
    <property type="match status" value="1"/>
</dbReference>
<feature type="region of interest" description="Disordered" evidence="1">
    <location>
        <begin position="632"/>
        <end position="741"/>
    </location>
</feature>
<feature type="compositionally biased region" description="Basic residues" evidence="1">
    <location>
        <begin position="297"/>
        <end position="310"/>
    </location>
</feature>
<evidence type="ECO:0000313" key="3">
    <source>
        <dbReference type="Proteomes" id="UP000235392"/>
    </source>
</evidence>
<accession>A0A2N5U771</accession>